<dbReference type="InterPro" id="IPR000792">
    <property type="entry name" value="Tscrpt_reg_LuxR_C"/>
</dbReference>
<dbReference type="GO" id="GO:0005524">
    <property type="term" value="F:ATP binding"/>
    <property type="evidence" value="ECO:0007669"/>
    <property type="project" value="UniProtKB-KW"/>
</dbReference>
<dbReference type="Pfam" id="PF00196">
    <property type="entry name" value="GerE"/>
    <property type="match status" value="1"/>
</dbReference>
<dbReference type="Pfam" id="PF13191">
    <property type="entry name" value="AAA_16"/>
    <property type="match status" value="1"/>
</dbReference>
<dbReference type="GO" id="GO:0004016">
    <property type="term" value="F:adenylate cyclase activity"/>
    <property type="evidence" value="ECO:0007669"/>
    <property type="project" value="TreeGrafter"/>
</dbReference>
<evidence type="ECO:0000256" key="3">
    <source>
        <dbReference type="SAM" id="MobiDB-lite"/>
    </source>
</evidence>
<sequence length="905" mass="96360">MTMNLFERDDELRQLRELFTGSLAGAGALVLVTGPPASGKTELIYETADFAVGEGAVVLEAQCLRSSEPAPLDALSQLLAKVGSPVRNARADRLLEEARTAASHTSDRCSEAVGHIAGQTLDGLCEVVLGLAAKTPVLMLVDDVQFADMPSLQFLLHLAHRSRSARLMIVLAERAGAETVHPLFRAGLLGQPHYRQLPVGPLSVTGVEALLAEGGTPRGARPAAEAVHAVTGGNPLLTRALLQDSREAGAGDGITVGTAYQQAVLYCVHRDQPGGREVAGVAAVLGDSAHPELIARILDRDDDAVERALSSLEHTGLMTGPRFRHPAAREAVLADLTQSERAGLQLRAARALDDDGASSTTVALHLLSSGYAQEDWAQRVLDEAAEEAAGLGRPDHAAAFLDLAARACRDPRLRDELVMRLAHHEQWVNPFATARRVHRLTRPLRHDRVAPSHLPLILRHLFLSGRLDEMATVLPALDAALEVADPRTALHLRLSRLSLGTWYPAYREEVAADAGTPPDPRLRAVGALRSLLASGDRKTAAAEADAALSGLSAGVPALEATGTALYTLILSGRTDRAADWHHTLARSEEGSGLAGQRLMLTLVKAEIALRQDNPASAGRLARQAMRLVPEQYWPLGAAMPLILALRAAVAAGDVGTAAELAARPVPPALSETLLGPVHLRARGRLELLAGRPDKALEDFLACGRLMRKGRFDLPSLAPWRGDAAEACLVLGHRAEARWLAEEQLAMERPGLSPTRGASLRMLAAVAPGGRRGRLPEGPGAGGGRDTLTRTLAELRAEGGGRGEPQRPEPGTAPGREPALDGEREVLRRRPGSRAAASVFPAGRAVRATLTGAEERVAKLAALGRTNREIALELRVTASTVEQHLTRVYRKLAVTRRGELTEVFSR</sequence>
<gene>
    <name evidence="5" type="primary">sln13</name>
</gene>
<dbReference type="OrthoDB" id="3178131at2"/>
<dbReference type="GO" id="GO:0005737">
    <property type="term" value="C:cytoplasm"/>
    <property type="evidence" value="ECO:0007669"/>
    <property type="project" value="TreeGrafter"/>
</dbReference>
<keyword evidence="2" id="KW-0067">ATP-binding</keyword>
<dbReference type="InterPro" id="IPR036388">
    <property type="entry name" value="WH-like_DNA-bd_sf"/>
</dbReference>
<dbReference type="PANTHER" id="PTHR16305:SF35">
    <property type="entry name" value="TRANSCRIPTIONAL ACTIVATOR DOMAIN"/>
    <property type="match status" value="1"/>
</dbReference>
<dbReference type="PANTHER" id="PTHR16305">
    <property type="entry name" value="TESTICULAR SOLUBLE ADENYLYL CYCLASE"/>
    <property type="match status" value="1"/>
</dbReference>
<feature type="region of interest" description="Disordered" evidence="3">
    <location>
        <begin position="796"/>
        <end position="821"/>
    </location>
</feature>
<dbReference type="InterPro" id="IPR027417">
    <property type="entry name" value="P-loop_NTPase"/>
</dbReference>
<evidence type="ECO:0000259" key="4">
    <source>
        <dbReference type="PROSITE" id="PS50043"/>
    </source>
</evidence>
<evidence type="ECO:0000313" key="5">
    <source>
        <dbReference type="EMBL" id="DAB41483.1"/>
    </source>
</evidence>
<organism evidence="5">
    <name type="scientific">Streptomyces sp. CNB091</name>
    <dbReference type="NCBI Taxonomy" id="1169156"/>
    <lineage>
        <taxon>Bacteria</taxon>
        <taxon>Bacillati</taxon>
        <taxon>Actinomycetota</taxon>
        <taxon>Actinomycetes</taxon>
        <taxon>Kitasatosporales</taxon>
        <taxon>Streptomycetaceae</taxon>
        <taxon>Streptomyces</taxon>
    </lineage>
</organism>
<reference evidence="5" key="1">
    <citation type="journal article" date="2016" name="Angew. Chem. Int. Ed. Engl.">
        <title>A Peptidyl-Transesterifying Type I Thioesterase in Salinamide Biosynthesis.</title>
        <authorList>
            <person name="Ray L."/>
            <person name="Yamanaka K."/>
            <person name="Moore B.S."/>
        </authorList>
    </citation>
    <scope>NUCLEOTIDE SEQUENCE</scope>
    <source>
        <strain evidence="5">CNB091</strain>
    </source>
</reference>
<feature type="region of interest" description="Disordered" evidence="3">
    <location>
        <begin position="767"/>
        <end position="786"/>
    </location>
</feature>
<dbReference type="Gene3D" id="1.10.10.10">
    <property type="entry name" value="Winged helix-like DNA-binding domain superfamily/Winged helix DNA-binding domain"/>
    <property type="match status" value="1"/>
</dbReference>
<dbReference type="PRINTS" id="PR00038">
    <property type="entry name" value="HTHLUXR"/>
</dbReference>
<dbReference type="EMBL" id="BK009377">
    <property type="protein sequence ID" value="DAB41483.1"/>
    <property type="molecule type" value="Genomic_DNA"/>
</dbReference>
<dbReference type="Gene3D" id="3.40.50.300">
    <property type="entry name" value="P-loop containing nucleotide triphosphate hydrolases"/>
    <property type="match status" value="1"/>
</dbReference>
<dbReference type="GO" id="GO:0006355">
    <property type="term" value="P:regulation of DNA-templated transcription"/>
    <property type="evidence" value="ECO:0007669"/>
    <property type="project" value="InterPro"/>
</dbReference>
<dbReference type="GO" id="GO:0003677">
    <property type="term" value="F:DNA binding"/>
    <property type="evidence" value="ECO:0007669"/>
    <property type="project" value="InterPro"/>
</dbReference>
<evidence type="ECO:0000256" key="1">
    <source>
        <dbReference type="ARBA" id="ARBA00022741"/>
    </source>
</evidence>
<keyword evidence="1" id="KW-0547">Nucleotide-binding</keyword>
<accession>A0A2P2CLE8</accession>
<dbReference type="InterPro" id="IPR041664">
    <property type="entry name" value="AAA_16"/>
</dbReference>
<name>A0A2P2CLE8_9ACTN</name>
<dbReference type="PROSITE" id="PS00622">
    <property type="entry name" value="HTH_LUXR_1"/>
    <property type="match status" value="1"/>
</dbReference>
<feature type="compositionally biased region" description="Basic and acidic residues" evidence="3">
    <location>
        <begin position="796"/>
        <end position="806"/>
    </location>
</feature>
<dbReference type="PROSITE" id="PS50043">
    <property type="entry name" value="HTH_LUXR_2"/>
    <property type="match status" value="1"/>
</dbReference>
<dbReference type="SUPFAM" id="SSF46894">
    <property type="entry name" value="C-terminal effector domain of the bipartite response regulators"/>
    <property type="match status" value="1"/>
</dbReference>
<dbReference type="CDD" id="cd06170">
    <property type="entry name" value="LuxR_C_like"/>
    <property type="match status" value="1"/>
</dbReference>
<dbReference type="InterPro" id="IPR016032">
    <property type="entry name" value="Sig_transdc_resp-reg_C-effctor"/>
</dbReference>
<dbReference type="SMART" id="SM00421">
    <property type="entry name" value="HTH_LUXR"/>
    <property type="match status" value="1"/>
</dbReference>
<proteinExistence type="predicted"/>
<evidence type="ECO:0000256" key="2">
    <source>
        <dbReference type="ARBA" id="ARBA00022840"/>
    </source>
</evidence>
<feature type="domain" description="HTH luxR-type" evidence="4">
    <location>
        <begin position="842"/>
        <end position="905"/>
    </location>
</feature>
<dbReference type="SUPFAM" id="SSF52540">
    <property type="entry name" value="P-loop containing nucleoside triphosphate hydrolases"/>
    <property type="match status" value="1"/>
</dbReference>
<dbReference type="AlphaFoldDB" id="A0A2P2CLE8"/>
<protein>
    <submittedName>
        <fullName evidence="5">LuxR regulatory protein</fullName>
    </submittedName>
</protein>